<evidence type="ECO:0000259" key="4">
    <source>
        <dbReference type="Pfam" id="PF13193"/>
    </source>
</evidence>
<dbReference type="Pfam" id="PF00501">
    <property type="entry name" value="AMP-binding"/>
    <property type="match status" value="1"/>
</dbReference>
<comment type="caution">
    <text evidence="5">The sequence shown here is derived from an EMBL/GenBank/DDBJ whole genome shotgun (WGS) entry which is preliminary data.</text>
</comment>
<dbReference type="Proteomes" id="UP000580830">
    <property type="component" value="Unassembled WGS sequence"/>
</dbReference>
<protein>
    <submittedName>
        <fullName evidence="5">AMP-binding protein</fullName>
    </submittedName>
</protein>
<dbReference type="Gene3D" id="3.30.300.30">
    <property type="match status" value="1"/>
</dbReference>
<dbReference type="InterPro" id="IPR000873">
    <property type="entry name" value="AMP-dep_synth/lig_dom"/>
</dbReference>
<evidence type="ECO:0000256" key="2">
    <source>
        <dbReference type="ARBA" id="ARBA00022598"/>
    </source>
</evidence>
<reference evidence="5 6" key="1">
    <citation type="journal article" date="2020" name="Biotechnol. Biofuels">
        <title>New insights from the biogas microbiome by comprehensive genome-resolved metagenomics of nearly 1600 species originating from multiple anaerobic digesters.</title>
        <authorList>
            <person name="Campanaro S."/>
            <person name="Treu L."/>
            <person name="Rodriguez-R L.M."/>
            <person name="Kovalovszki A."/>
            <person name="Ziels R.M."/>
            <person name="Maus I."/>
            <person name="Zhu X."/>
            <person name="Kougias P.G."/>
            <person name="Basile A."/>
            <person name="Luo G."/>
            <person name="Schluter A."/>
            <person name="Konstantinidis K.T."/>
            <person name="Angelidaki I."/>
        </authorList>
    </citation>
    <scope>NUCLEOTIDE SEQUENCE [LARGE SCALE GENOMIC DNA]</scope>
    <source>
        <strain evidence="5">AS04akNAM_125</strain>
    </source>
</reference>
<dbReference type="GO" id="GO:0031956">
    <property type="term" value="F:medium-chain fatty acid-CoA ligase activity"/>
    <property type="evidence" value="ECO:0007669"/>
    <property type="project" value="TreeGrafter"/>
</dbReference>
<gene>
    <name evidence="5" type="ORF">GXX24_13475</name>
</gene>
<keyword evidence="2" id="KW-0436">Ligase</keyword>
<feature type="domain" description="AMP-dependent synthetase/ligase" evidence="3">
    <location>
        <begin position="60"/>
        <end position="442"/>
    </location>
</feature>
<dbReference type="GO" id="GO:0006631">
    <property type="term" value="P:fatty acid metabolic process"/>
    <property type="evidence" value="ECO:0007669"/>
    <property type="project" value="TreeGrafter"/>
</dbReference>
<accession>A0A832QYK1</accession>
<evidence type="ECO:0000313" key="5">
    <source>
        <dbReference type="EMBL" id="HHW35130.1"/>
    </source>
</evidence>
<dbReference type="InterPro" id="IPR025110">
    <property type="entry name" value="AMP-bd_C"/>
</dbReference>
<comment type="similarity">
    <text evidence="1">Belongs to the ATP-dependent AMP-binding enzyme family.</text>
</comment>
<sequence>MDMSMRNASEAAVLPWLPGYAPLPGRVARARCLTDSDRTEIARWPIEALVPATTVLGCLRATAAAQPDKPAIIQLHRGVPGGPRSTLSYAEMLDRIERAGRVFQSHAGPGQRPVVAVVLPMVAEGLIASWAAMAVGTLLPVNPYLEVEALAGILRSGQVTTLVTTTTAAGGDGVWRDLDRLQQIMPELRHILLVGEADPARGFDDALAGVGTEAPLAGLTGPDDVVVTMPTGGTTGMPKLVRMSQRRLLIVSWNTGILMGPEPGTVVAHGMPNFHCGGLIPLGTRSLLFGQTLLTLTSRGFRDREVVANFWPLMEEFGVTSVLSTPTTAAAILQASPEGRVRHRITDFHCGGATIPVELMERFHQRFGIWLRENWGLTETHGTITGHPDPSTRPRVGSVGRALPGYTLRVVEIDDHSRIVRDLPPDSCGVVVAQGPSLMLGYNLPDRDPEFFITDPRDGSVWGNSGDIGRLDGDGYLWLSGRAKDLIIRGGHNIDPRLIEDVLDAHPAVRLCAAVAEPDADKGEMPVAYVELMEGAVTSGTALRDWCAGRIAERAALPREIHILDALPLTPVGKISKVALRFDAKRRALQRALSERFGAGAPGFELTTGPRGDQAVFAAPLAPGTAAAITEIASRLHCQTSIQPTDPEVTR</sequence>
<dbReference type="Gene3D" id="3.40.50.12780">
    <property type="entry name" value="N-terminal domain of ligase-like"/>
    <property type="match status" value="1"/>
</dbReference>
<dbReference type="PANTHER" id="PTHR43201">
    <property type="entry name" value="ACYL-COA SYNTHETASE"/>
    <property type="match status" value="1"/>
</dbReference>
<feature type="domain" description="AMP-binding enzyme C-terminal" evidence="4">
    <location>
        <begin position="499"/>
        <end position="574"/>
    </location>
</feature>
<evidence type="ECO:0000313" key="6">
    <source>
        <dbReference type="Proteomes" id="UP000580830"/>
    </source>
</evidence>
<dbReference type="RefSeq" id="WP_303731097.1">
    <property type="nucleotide sequence ID" value="NZ_DULP01000212.1"/>
</dbReference>
<organism evidence="5 6">
    <name type="scientific">Paracoccus solventivorans</name>
    <dbReference type="NCBI Taxonomy" id="53463"/>
    <lineage>
        <taxon>Bacteria</taxon>
        <taxon>Pseudomonadati</taxon>
        <taxon>Pseudomonadota</taxon>
        <taxon>Alphaproteobacteria</taxon>
        <taxon>Rhodobacterales</taxon>
        <taxon>Paracoccaceae</taxon>
        <taxon>Paracoccus</taxon>
    </lineage>
</organism>
<dbReference type="EMBL" id="DULP01000212">
    <property type="protein sequence ID" value="HHW35130.1"/>
    <property type="molecule type" value="Genomic_DNA"/>
</dbReference>
<name>A0A832QYK1_9RHOB</name>
<dbReference type="InterPro" id="IPR042099">
    <property type="entry name" value="ANL_N_sf"/>
</dbReference>
<proteinExistence type="inferred from homology"/>
<dbReference type="PANTHER" id="PTHR43201:SF5">
    <property type="entry name" value="MEDIUM-CHAIN ACYL-COA LIGASE ACSF2, MITOCHONDRIAL"/>
    <property type="match status" value="1"/>
</dbReference>
<evidence type="ECO:0000259" key="3">
    <source>
        <dbReference type="Pfam" id="PF00501"/>
    </source>
</evidence>
<dbReference type="AlphaFoldDB" id="A0A832QYK1"/>
<evidence type="ECO:0000256" key="1">
    <source>
        <dbReference type="ARBA" id="ARBA00006432"/>
    </source>
</evidence>
<dbReference type="InterPro" id="IPR045851">
    <property type="entry name" value="AMP-bd_C_sf"/>
</dbReference>
<dbReference type="SUPFAM" id="SSF56801">
    <property type="entry name" value="Acetyl-CoA synthetase-like"/>
    <property type="match status" value="1"/>
</dbReference>
<dbReference type="Pfam" id="PF13193">
    <property type="entry name" value="AMP-binding_C"/>
    <property type="match status" value="1"/>
</dbReference>